<dbReference type="AlphaFoldDB" id="A0A381WUY6"/>
<organism evidence="1">
    <name type="scientific">marine metagenome</name>
    <dbReference type="NCBI Taxonomy" id="408172"/>
    <lineage>
        <taxon>unclassified sequences</taxon>
        <taxon>metagenomes</taxon>
        <taxon>ecological metagenomes</taxon>
    </lineage>
</organism>
<protein>
    <submittedName>
        <fullName evidence="1">Uncharacterized protein</fullName>
    </submittedName>
</protein>
<name>A0A381WUY6_9ZZZZ</name>
<dbReference type="EMBL" id="UINC01012818">
    <property type="protein sequence ID" value="SVA55753.1"/>
    <property type="molecule type" value="Genomic_DNA"/>
</dbReference>
<accession>A0A381WUY6</accession>
<reference evidence="1" key="1">
    <citation type="submission" date="2018-05" db="EMBL/GenBank/DDBJ databases">
        <authorList>
            <person name="Lanie J.A."/>
            <person name="Ng W.-L."/>
            <person name="Kazmierczak K.M."/>
            <person name="Andrzejewski T.M."/>
            <person name="Davidsen T.M."/>
            <person name="Wayne K.J."/>
            <person name="Tettelin H."/>
            <person name="Glass J.I."/>
            <person name="Rusch D."/>
            <person name="Podicherti R."/>
            <person name="Tsui H.-C.T."/>
            <person name="Winkler M.E."/>
        </authorList>
    </citation>
    <scope>NUCLEOTIDE SEQUENCE</scope>
</reference>
<evidence type="ECO:0000313" key="1">
    <source>
        <dbReference type="EMBL" id="SVA55753.1"/>
    </source>
</evidence>
<dbReference type="InterPro" id="IPR014990">
    <property type="entry name" value="DUF1838"/>
</dbReference>
<gene>
    <name evidence="1" type="ORF">METZ01_LOCUS108607</name>
</gene>
<feature type="non-terminal residue" evidence="1">
    <location>
        <position position="1"/>
    </location>
</feature>
<dbReference type="Pfam" id="PF08894">
    <property type="entry name" value="DUF1838"/>
    <property type="match status" value="1"/>
</dbReference>
<sequence length="348" mass="39523">VKRLAALAFVFAPLRANPSDETKTAANTTTKRRKNMAKFVDPLPPGFNPGPLNMEVPLDNQVAMLKLSADLSGEPVIGIFPGKAWIWIPDEGNFQVFNTYGVGCSRLEFNEEEEGWRFYHREVLYYTDPETNEVLDTWVNPITGMEVEVVHVTNDPVQRFYPLKEGRFAPPYPYLINGDNMVFQLDVFRPPAPGNNPITRKEYPLHSQQDTYQTGELWAIHGSMSALNNPENTRVPAHTAWGRISMWEPFFEMGNRPGVIVYHSQAFTTENGVDDIDPKIRAYTEKHHPQFLEYPYAPTEWGDGFQENHWTYAKKIIDKARADGATVGESVFGVYEGKPRVRGQPDSV</sequence>
<proteinExistence type="predicted"/>